<name>A0A838L220_9SPHN</name>
<dbReference type="Proteomes" id="UP000570166">
    <property type="component" value="Unassembled WGS sequence"/>
</dbReference>
<dbReference type="Gene3D" id="3.40.1610.10">
    <property type="entry name" value="CV3147-like domain"/>
    <property type="match status" value="1"/>
</dbReference>
<evidence type="ECO:0000259" key="1">
    <source>
        <dbReference type="Pfam" id="PF06032"/>
    </source>
</evidence>
<dbReference type="Pfam" id="PF06032">
    <property type="entry name" value="S-Me-THD_N"/>
    <property type="match status" value="1"/>
</dbReference>
<dbReference type="RefSeq" id="WP_160363365.1">
    <property type="nucleotide sequence ID" value="NZ_JACEIB010000003.1"/>
</dbReference>
<dbReference type="EMBL" id="JACEIB010000003">
    <property type="protein sequence ID" value="MBA2933543.1"/>
    <property type="molecule type" value="Genomic_DNA"/>
</dbReference>
<keyword evidence="4" id="KW-1185">Reference proteome</keyword>
<sequence length="367" mass="38177">MRRQLTGEDVPAAMIGGLLLSAGGSSRTRSLERHDLAADVALGYGEVTLASLDTLPEDGYLLVSTSVGAPGFAEPELHLRDHVEAARTLVARIGRRPAGVICGHVPGFNAWLVAAALDIPYVDAAANGRGHPTVKMGGMGLASRSDISIIQVAQAGYAESGSRLSVVAEGNLVKTSQTMRHAAMISGGLVASARGPYEVGFVAHNGASGAIGFQLALGEAMLGAAPGIGRIEAATRFLSGENLLTGTVTANDVAYRDGFDVGYVTVSHGTRSVRLGVFNEFMTADDGDERRATFPDLICALEPDTGEPLAIAQMPIGTAAAIVIADRRGFPLGQGVFDPLVFREVEGGLETELYAHLDLNGEKTRPC</sequence>
<evidence type="ECO:0000259" key="2">
    <source>
        <dbReference type="Pfam" id="PF20906"/>
    </source>
</evidence>
<dbReference type="AlphaFoldDB" id="A0A838L220"/>
<comment type="caution">
    <text evidence="3">The sequence shown here is derived from an EMBL/GenBank/DDBJ whole genome shotgun (WGS) entry which is preliminary data.</text>
</comment>
<gene>
    <name evidence="3" type="ORF">HZF05_05480</name>
</gene>
<dbReference type="InterPro" id="IPR010318">
    <property type="entry name" value="S-Me-THD_N"/>
</dbReference>
<evidence type="ECO:0000313" key="4">
    <source>
        <dbReference type="Proteomes" id="UP000570166"/>
    </source>
</evidence>
<dbReference type="Gene3D" id="2.40.390.10">
    <property type="entry name" value="CV3147-like"/>
    <property type="match status" value="1"/>
</dbReference>
<dbReference type="SUPFAM" id="SSF160991">
    <property type="entry name" value="CV3147-like"/>
    <property type="match status" value="1"/>
</dbReference>
<accession>A0A838L220</accession>
<feature type="domain" description="S-Me-THD N-terminal" evidence="1">
    <location>
        <begin position="9"/>
        <end position="142"/>
    </location>
</feature>
<protein>
    <submittedName>
        <fullName evidence="3">DUF917 family protein</fullName>
    </submittedName>
</protein>
<evidence type="ECO:0000313" key="3">
    <source>
        <dbReference type="EMBL" id="MBA2933543.1"/>
    </source>
</evidence>
<organism evidence="3 4">
    <name type="scientific">Sphingomonas chungangi</name>
    <dbReference type="NCBI Taxonomy" id="2683589"/>
    <lineage>
        <taxon>Bacteria</taxon>
        <taxon>Pseudomonadati</taxon>
        <taxon>Pseudomonadota</taxon>
        <taxon>Alphaproteobacteria</taxon>
        <taxon>Sphingomonadales</taxon>
        <taxon>Sphingomonadaceae</taxon>
        <taxon>Sphingomonas</taxon>
    </lineage>
</organism>
<dbReference type="InterPro" id="IPR024071">
    <property type="entry name" value="S-Me-THD_C_sf"/>
</dbReference>
<proteinExistence type="predicted"/>
<dbReference type="InterPro" id="IPR027479">
    <property type="entry name" value="S-Me-THD_N_sf"/>
</dbReference>
<dbReference type="InterPro" id="IPR048350">
    <property type="entry name" value="S-Me-THD-like_C"/>
</dbReference>
<feature type="domain" description="S-Me-THD-like C-terminal" evidence="2">
    <location>
        <begin position="175"/>
        <end position="324"/>
    </location>
</feature>
<reference evidence="3 4" key="1">
    <citation type="submission" date="2020-07" db="EMBL/GenBank/DDBJ databases">
        <authorList>
            <person name="Sun Q."/>
        </authorList>
    </citation>
    <scope>NUCLEOTIDE SEQUENCE [LARGE SCALE GENOMIC DNA]</scope>
    <source>
        <strain evidence="3 4">CGMCC 1.13654</strain>
    </source>
</reference>
<dbReference type="Pfam" id="PF20906">
    <property type="entry name" value="S-Me-THD_C"/>
    <property type="match status" value="1"/>
</dbReference>